<proteinExistence type="predicted"/>
<dbReference type="PANTHER" id="PTHR23160">
    <property type="entry name" value="SYNAPTONEMAL COMPLEX PROTEIN-RELATED"/>
    <property type="match status" value="1"/>
</dbReference>
<sequence>MSEEGGEVSGVPENPVEYVMNKENEQHNLNTVADRSPVEENGYHDVKTQSNYIHDELVHMVVELSFQNEYMKSQFDGLKNHILDSHDSDWPDKQKVHSFDDLGCGDVREMRGEIDSLKKELVVERQTRGAAEEALMHLRAAHLEADVKAQEFSAKLAEAQQKMDHEIQERDEKYSELDTKFNRLHKRAKQRIQEIQKEKEDIEAQFLEVNGKADLASSQLSALQQELERTRQHANEALIAMDTERQQLRNTNNKYNLQKASPEEFPFAYVLRDNIEELRHSLIPKENALEAMQQSILEKVQMLEDMQGLLQVADEKQQDSIAELSLKHQKQVEDMEAQIADVLAERNRATETISSLRAIIAEKDTKIAEMDAASSGEAARLRAAMETLKGELSHLINEYEKEKESLEAALQSMISKLENSEGNRVHAEVEAARLRSQLESELSVQTRLLNSKDVELGEAIEKMKVVIFQFIETRRGINRIENEFASYKVRAHALLQKKDADLAAARDNDQFRALEEALKDAEREVLLISAEKDKAFQDLKEALTDSEKEISLRDAAISMAEQQIKNMQLKFESILSMHQSEKEIWDKRLQNVEEACRLRCETLEKKNAEFSTQDLKKEVEELKLHCKMLKEEQNTFRDLADKMMEEKDKEISKLLDDNRNLQQLLDSRPSAEYFDDYSALQKQEASNSSTSAAEQQILILARQQAQREEELAQTQRHILALQEEIEELEHENRLHSQQEAMLKEELRNMERSQKREGVDLTYLKNVTFKLLETGEVERLLPVIAMLLQFSPDEMQKCQQAYHASSEVPPSPGGDSSGSGRSLFSRFSFT</sequence>
<evidence type="ECO:0000256" key="2">
    <source>
        <dbReference type="SAM" id="Coils"/>
    </source>
</evidence>
<comment type="caution">
    <text evidence="5">The sequence shown here is derived from an EMBL/GenBank/DDBJ whole genome shotgun (WGS) entry which is preliminary data.</text>
</comment>
<dbReference type="PROSITE" id="PS50913">
    <property type="entry name" value="GRIP"/>
    <property type="match status" value="1"/>
</dbReference>
<feature type="coiled-coil region" evidence="2">
    <location>
        <begin position="325"/>
        <end position="352"/>
    </location>
</feature>
<evidence type="ECO:0000256" key="1">
    <source>
        <dbReference type="ARBA" id="ARBA00023054"/>
    </source>
</evidence>
<feature type="compositionally biased region" description="Low complexity" evidence="3">
    <location>
        <begin position="817"/>
        <end position="829"/>
    </location>
</feature>
<feature type="coiled-coil region" evidence="2">
    <location>
        <begin position="704"/>
        <end position="755"/>
    </location>
</feature>
<dbReference type="Proteomes" id="UP001632038">
    <property type="component" value="Unassembled WGS sequence"/>
</dbReference>
<reference evidence="6" key="1">
    <citation type="journal article" date="2024" name="IScience">
        <title>Strigolactones Initiate the Formation of Haustorium-like Structures in Castilleja.</title>
        <authorList>
            <person name="Buerger M."/>
            <person name="Peterson D."/>
            <person name="Chory J."/>
        </authorList>
    </citation>
    <scope>NUCLEOTIDE SEQUENCE [LARGE SCALE GENOMIC DNA]</scope>
</reference>
<dbReference type="InterPro" id="IPR000237">
    <property type="entry name" value="GRIP_dom"/>
</dbReference>
<organism evidence="5 6">
    <name type="scientific">Castilleja foliolosa</name>
    <dbReference type="NCBI Taxonomy" id="1961234"/>
    <lineage>
        <taxon>Eukaryota</taxon>
        <taxon>Viridiplantae</taxon>
        <taxon>Streptophyta</taxon>
        <taxon>Embryophyta</taxon>
        <taxon>Tracheophyta</taxon>
        <taxon>Spermatophyta</taxon>
        <taxon>Magnoliopsida</taxon>
        <taxon>eudicotyledons</taxon>
        <taxon>Gunneridae</taxon>
        <taxon>Pentapetalae</taxon>
        <taxon>asterids</taxon>
        <taxon>lamiids</taxon>
        <taxon>Lamiales</taxon>
        <taxon>Orobanchaceae</taxon>
        <taxon>Pedicularideae</taxon>
        <taxon>Castillejinae</taxon>
        <taxon>Castilleja</taxon>
    </lineage>
</organism>
<feature type="coiled-coil region" evidence="2">
    <location>
        <begin position="477"/>
        <end position="531"/>
    </location>
</feature>
<evidence type="ECO:0000259" key="4">
    <source>
        <dbReference type="PROSITE" id="PS50913"/>
    </source>
</evidence>
<feature type="region of interest" description="Disordered" evidence="3">
    <location>
        <begin position="799"/>
        <end position="829"/>
    </location>
</feature>
<evidence type="ECO:0000313" key="5">
    <source>
        <dbReference type="EMBL" id="KAL3654698.1"/>
    </source>
</evidence>
<accession>A0ABD3EJV3</accession>
<feature type="coiled-coil region" evidence="2">
    <location>
        <begin position="378"/>
        <end position="437"/>
    </location>
</feature>
<keyword evidence="6" id="KW-1185">Reference proteome</keyword>
<feature type="coiled-coil region" evidence="2">
    <location>
        <begin position="107"/>
        <end position="254"/>
    </location>
</feature>
<dbReference type="Pfam" id="PF01465">
    <property type="entry name" value="GRIP"/>
    <property type="match status" value="1"/>
</dbReference>
<gene>
    <name evidence="5" type="ORF">CASFOL_001433</name>
</gene>
<name>A0ABD3EJV3_9LAMI</name>
<dbReference type="EMBL" id="JAVIJP010000003">
    <property type="protein sequence ID" value="KAL3654698.1"/>
    <property type="molecule type" value="Genomic_DNA"/>
</dbReference>
<feature type="domain" description="GRIP" evidence="4">
    <location>
        <begin position="753"/>
        <end position="800"/>
    </location>
</feature>
<dbReference type="AlphaFoldDB" id="A0ABD3EJV3"/>
<evidence type="ECO:0000313" key="6">
    <source>
        <dbReference type="Proteomes" id="UP001632038"/>
    </source>
</evidence>
<keyword evidence="1 2" id="KW-0175">Coiled coil</keyword>
<dbReference type="SMART" id="SM00755">
    <property type="entry name" value="Grip"/>
    <property type="match status" value="1"/>
</dbReference>
<protein>
    <recommendedName>
        <fullName evidence="4">GRIP domain-containing protein</fullName>
    </recommendedName>
</protein>
<feature type="coiled-coil region" evidence="2">
    <location>
        <begin position="612"/>
        <end position="664"/>
    </location>
</feature>
<dbReference type="PANTHER" id="PTHR23160:SF1">
    <property type="entry name" value="PROTEIN GRIP"/>
    <property type="match status" value="1"/>
</dbReference>
<evidence type="ECO:0000256" key="3">
    <source>
        <dbReference type="SAM" id="MobiDB-lite"/>
    </source>
</evidence>